<proteinExistence type="predicted"/>
<dbReference type="AlphaFoldDB" id="A0A0D4ZZL9"/>
<name>A0A0D4ZZL9_PANAN</name>
<reference evidence="3" key="2">
    <citation type="journal article" date="2015" name="Mol. Genet. Genomics">
        <title>Inheritance of Pantoea type III secretion systems through both vertical and horizontal transfer.</title>
        <authorList>
            <person name="Kirzinger M.W."/>
            <person name="Butz C.J."/>
            <person name="Stavrinides J."/>
        </authorList>
    </citation>
    <scope>NUCLEOTIDE SEQUENCE</scope>
    <source>
        <strain evidence="3">15320</strain>
    </source>
</reference>
<dbReference type="Gene3D" id="1.10.530.10">
    <property type="match status" value="1"/>
</dbReference>
<dbReference type="Pfam" id="PF01464">
    <property type="entry name" value="SLT"/>
    <property type="match status" value="1"/>
</dbReference>
<evidence type="ECO:0000259" key="2">
    <source>
        <dbReference type="Pfam" id="PF01464"/>
    </source>
</evidence>
<sequence>MKIKSFMPVALTLFLLFSQLATAQKVDCIVEAAQCFQINPLLIKAIIWQESRNRQQAANRNTNSTVDVGIMQINTAHLKALKSLGINEALLQENSCANVFSGAWVLKKNIKRYGYTWDAIGNYHSNTPVHHDRYVKKIISLIAHQTEVIDKIEVVRQEGIRKRFVCR</sequence>
<dbReference type="CDD" id="cd13400">
    <property type="entry name" value="LT_IagB-like"/>
    <property type="match status" value="1"/>
</dbReference>
<feature type="chain" id="PRO_5002290538" evidence="1">
    <location>
        <begin position="24"/>
        <end position="167"/>
    </location>
</feature>
<feature type="domain" description="Transglycosylase SLT" evidence="2">
    <location>
        <begin position="28"/>
        <end position="125"/>
    </location>
</feature>
<dbReference type="InterPro" id="IPR008258">
    <property type="entry name" value="Transglycosylase_SLT_dom_1"/>
</dbReference>
<reference evidence="3" key="1">
    <citation type="submission" date="2014-10" db="EMBL/GenBank/DDBJ databases">
        <authorList>
            <person name="Robin F."/>
            <person name="Le Brun C."/>
        </authorList>
    </citation>
    <scope>NUCLEOTIDE SEQUENCE</scope>
    <source>
        <strain evidence="3">15320</strain>
    </source>
</reference>
<dbReference type="SUPFAM" id="SSF53955">
    <property type="entry name" value="Lysozyme-like"/>
    <property type="match status" value="1"/>
</dbReference>
<dbReference type="InterPro" id="IPR023346">
    <property type="entry name" value="Lysozyme-like_dom_sf"/>
</dbReference>
<organism evidence="3">
    <name type="scientific">Pantoea ananas</name>
    <name type="common">Erwinia uredovora</name>
    <dbReference type="NCBI Taxonomy" id="553"/>
    <lineage>
        <taxon>Bacteria</taxon>
        <taxon>Pseudomonadati</taxon>
        <taxon>Pseudomonadota</taxon>
        <taxon>Gammaproteobacteria</taxon>
        <taxon>Enterobacterales</taxon>
        <taxon>Erwiniaceae</taxon>
        <taxon>Pantoea</taxon>
    </lineage>
</organism>
<protein>
    <submittedName>
        <fullName evidence="3">Type III secretion system protein</fullName>
    </submittedName>
</protein>
<gene>
    <name evidence="3" type="primary">psaH</name>
</gene>
<evidence type="ECO:0000256" key="1">
    <source>
        <dbReference type="SAM" id="SignalP"/>
    </source>
</evidence>
<dbReference type="EMBL" id="KM978041">
    <property type="protein sequence ID" value="AJW29712.1"/>
    <property type="molecule type" value="Genomic_DNA"/>
</dbReference>
<keyword evidence="1" id="KW-0732">Signal</keyword>
<feature type="signal peptide" evidence="1">
    <location>
        <begin position="1"/>
        <end position="23"/>
    </location>
</feature>
<accession>A0A0D4ZZL9</accession>
<evidence type="ECO:0000313" key="3">
    <source>
        <dbReference type="EMBL" id="AJW29712.1"/>
    </source>
</evidence>